<evidence type="ECO:0000256" key="1">
    <source>
        <dbReference type="SAM" id="MobiDB-lite"/>
    </source>
</evidence>
<accession>D0V3X7</accession>
<proteinExistence type="predicted"/>
<protein>
    <submittedName>
        <fullName evidence="2">C2 protein</fullName>
    </submittedName>
</protein>
<organism evidence="2 3">
    <name type="scientific">Duck circovirus</name>
    <dbReference type="NCBI Taxonomy" id="324685"/>
    <lineage>
        <taxon>Viruses</taxon>
        <taxon>Monodnaviria</taxon>
        <taxon>Shotokuvirae</taxon>
        <taxon>Cressdnaviricota</taxon>
        <taxon>Arfiviricetes</taxon>
        <taxon>Cirlivirales</taxon>
        <taxon>Circoviridae</taxon>
        <taxon>Circovirus</taxon>
        <taxon>Circovirus duck</taxon>
    </lineage>
</organism>
<name>D0V3X7_9CIRC</name>
<gene>
    <name evidence="2" type="primary">C2</name>
</gene>
<dbReference type="EMBL" id="GU014543">
    <property type="protein sequence ID" value="ACY25180.1"/>
    <property type="molecule type" value="Genomic_DNA"/>
</dbReference>
<dbReference type="Proteomes" id="UP000174286">
    <property type="component" value="Segment"/>
</dbReference>
<feature type="compositionally biased region" description="Polar residues" evidence="1">
    <location>
        <begin position="104"/>
        <end position="120"/>
    </location>
</feature>
<sequence>MAKLKLRRWRAVHRPTGPWQQYMRLKHGMGDVRGHKQLHDGLNSELPLLLRLLHDQGGSYHPKTSIQYIPEEQDPRVNGDRQGRADCEDSNYGMVNRPVRLYEQQENMGPRTSAQKVLYT</sequence>
<feature type="region of interest" description="Disordered" evidence="1">
    <location>
        <begin position="71"/>
        <end position="120"/>
    </location>
</feature>
<feature type="compositionally biased region" description="Basic and acidic residues" evidence="1">
    <location>
        <begin position="73"/>
        <end position="87"/>
    </location>
</feature>
<evidence type="ECO:0000313" key="3">
    <source>
        <dbReference type="Proteomes" id="UP000174286"/>
    </source>
</evidence>
<evidence type="ECO:0000313" key="2">
    <source>
        <dbReference type="EMBL" id="ACY25180.1"/>
    </source>
</evidence>
<reference evidence="2 3" key="1">
    <citation type="submission" date="2009-09" db="EMBL/GenBank/DDBJ databases">
        <title>Cloning and sequencing of Duck circovirus (DuCV) AQ0901 strain.</title>
        <authorList>
            <person name="Zhang X.F."/>
            <person name="Cai R."/>
            <person name="Pan L."/>
            <person name="Mao H.Y."/>
            <person name="Yin X.F."/>
        </authorList>
    </citation>
    <scope>NUCLEOTIDE SEQUENCE [LARGE SCALE GENOMIC DNA]</scope>
    <source>
        <strain evidence="2">AQ0901</strain>
    </source>
</reference>